<dbReference type="RefSeq" id="WP_093521828.1">
    <property type="nucleotide sequence ID" value="NZ_FOSK01000010.1"/>
</dbReference>
<comment type="caution">
    <text evidence="2">The sequence shown here is derived from an EMBL/GenBank/DDBJ whole genome shotgun (WGS) entry which is preliminary data.</text>
</comment>
<proteinExistence type="predicted"/>
<dbReference type="Proteomes" id="UP000199598">
    <property type="component" value="Unassembled WGS sequence"/>
</dbReference>
<organism evidence="2 3">
    <name type="scientific">Pseudovibrio ascidiaceicola</name>
    <dbReference type="NCBI Taxonomy" id="285279"/>
    <lineage>
        <taxon>Bacteria</taxon>
        <taxon>Pseudomonadati</taxon>
        <taxon>Pseudomonadota</taxon>
        <taxon>Alphaproteobacteria</taxon>
        <taxon>Hyphomicrobiales</taxon>
        <taxon>Stappiaceae</taxon>
        <taxon>Pseudovibrio</taxon>
    </lineage>
</organism>
<feature type="chain" id="PRO_5045034976" description="Acid stress chaperone HdeA" evidence="1">
    <location>
        <begin position="21"/>
        <end position="109"/>
    </location>
</feature>
<dbReference type="EMBL" id="FOSK01000010">
    <property type="protein sequence ID" value="SFK87338.1"/>
    <property type="molecule type" value="Genomic_DNA"/>
</dbReference>
<accession>A0A1I4D1C9</accession>
<feature type="signal peptide" evidence="1">
    <location>
        <begin position="1"/>
        <end position="20"/>
    </location>
</feature>
<protein>
    <recommendedName>
        <fullName evidence="4">Acid stress chaperone HdeA</fullName>
    </recommendedName>
</protein>
<keyword evidence="1" id="KW-0732">Signal</keyword>
<gene>
    <name evidence="2" type="ORF">SAMN04488518_110181</name>
</gene>
<evidence type="ECO:0008006" key="4">
    <source>
        <dbReference type="Google" id="ProtNLM"/>
    </source>
</evidence>
<name>A0A1I4D1C9_9HYPH</name>
<sequence length="109" mass="12169">MKRLSLAGALTSLFVLPVAAQTAEEMIKEIFLVDTMDNFCDIGINHERTLDYIRDNKLKATPHYIVLVQESIRLAGEVQHTLEDAEEDASGVVCIQLSERAKELGLVVR</sequence>
<reference evidence="2 3" key="1">
    <citation type="submission" date="2016-10" db="EMBL/GenBank/DDBJ databases">
        <authorList>
            <person name="Varghese N."/>
            <person name="Submissions S."/>
        </authorList>
    </citation>
    <scope>NUCLEOTIDE SEQUENCE [LARGE SCALE GENOMIC DNA]</scope>
    <source>
        <strain evidence="2 3">DSM 16392</strain>
    </source>
</reference>
<evidence type="ECO:0000256" key="1">
    <source>
        <dbReference type="SAM" id="SignalP"/>
    </source>
</evidence>
<evidence type="ECO:0000313" key="2">
    <source>
        <dbReference type="EMBL" id="SFK87338.1"/>
    </source>
</evidence>
<evidence type="ECO:0000313" key="3">
    <source>
        <dbReference type="Proteomes" id="UP000199598"/>
    </source>
</evidence>
<keyword evidence="3" id="KW-1185">Reference proteome</keyword>